<protein>
    <submittedName>
        <fullName evidence="1">Uncharacterized protein</fullName>
    </submittedName>
</protein>
<reference evidence="1" key="1">
    <citation type="submission" date="2023-08" db="EMBL/GenBank/DDBJ databases">
        <authorList>
            <person name="Audoor S."/>
            <person name="Bilcke G."/>
        </authorList>
    </citation>
    <scope>NUCLEOTIDE SEQUENCE</scope>
</reference>
<evidence type="ECO:0000313" key="1">
    <source>
        <dbReference type="EMBL" id="CAJ1941083.1"/>
    </source>
</evidence>
<sequence length="103" mass="11308">MRRPRPDTSSGGLICLAMGFRPYQMPSRVGKCECAGSKGESLALEGPGAHHFKSSGIPAHGICSFQRGWFDKSDADADATNLYRFCSEPCLRKFHNKVRDVAM</sequence>
<name>A0AAD2CTL8_9STRA</name>
<dbReference type="Proteomes" id="UP001295423">
    <property type="component" value="Unassembled WGS sequence"/>
</dbReference>
<comment type="caution">
    <text evidence="1">The sequence shown here is derived from an EMBL/GenBank/DDBJ whole genome shotgun (WGS) entry which is preliminary data.</text>
</comment>
<organism evidence="1 2">
    <name type="scientific">Cylindrotheca closterium</name>
    <dbReference type="NCBI Taxonomy" id="2856"/>
    <lineage>
        <taxon>Eukaryota</taxon>
        <taxon>Sar</taxon>
        <taxon>Stramenopiles</taxon>
        <taxon>Ochrophyta</taxon>
        <taxon>Bacillariophyta</taxon>
        <taxon>Bacillariophyceae</taxon>
        <taxon>Bacillariophycidae</taxon>
        <taxon>Bacillariales</taxon>
        <taxon>Bacillariaceae</taxon>
        <taxon>Cylindrotheca</taxon>
    </lineage>
</organism>
<keyword evidence="2" id="KW-1185">Reference proteome</keyword>
<dbReference type="EMBL" id="CAKOGP040001001">
    <property type="protein sequence ID" value="CAJ1941083.1"/>
    <property type="molecule type" value="Genomic_DNA"/>
</dbReference>
<dbReference type="AlphaFoldDB" id="A0AAD2CTL8"/>
<gene>
    <name evidence="1" type="ORF">CYCCA115_LOCUS7344</name>
</gene>
<evidence type="ECO:0000313" key="2">
    <source>
        <dbReference type="Proteomes" id="UP001295423"/>
    </source>
</evidence>
<accession>A0AAD2CTL8</accession>
<proteinExistence type="predicted"/>